<proteinExistence type="predicted"/>
<feature type="compositionally biased region" description="Low complexity" evidence="1">
    <location>
        <begin position="474"/>
        <end position="496"/>
    </location>
</feature>
<dbReference type="PANTHER" id="PTHR34700:SF4">
    <property type="entry name" value="PHAGE-LIKE ELEMENT PBSX PROTEIN XKDP"/>
    <property type="match status" value="1"/>
</dbReference>
<dbReference type="InterPro" id="IPR036779">
    <property type="entry name" value="LysM_dom_sf"/>
</dbReference>
<dbReference type="InterPro" id="IPR018392">
    <property type="entry name" value="LysM"/>
</dbReference>
<dbReference type="CDD" id="cd00118">
    <property type="entry name" value="LysM"/>
    <property type="match status" value="2"/>
</dbReference>
<feature type="domain" description="LysM" evidence="3">
    <location>
        <begin position="551"/>
        <end position="600"/>
    </location>
</feature>
<dbReference type="Gene3D" id="3.10.350.10">
    <property type="entry name" value="LysM domain"/>
    <property type="match status" value="2"/>
</dbReference>
<dbReference type="SMART" id="SM00257">
    <property type="entry name" value="LysM"/>
    <property type="match status" value="2"/>
</dbReference>
<keyword evidence="2" id="KW-1133">Transmembrane helix</keyword>
<dbReference type="Pfam" id="PF01476">
    <property type="entry name" value="LysM"/>
    <property type="match status" value="1"/>
</dbReference>
<dbReference type="AlphaFoldDB" id="A0AAU7CBG7"/>
<dbReference type="EMBL" id="CP155447">
    <property type="protein sequence ID" value="XBH02443.1"/>
    <property type="molecule type" value="Genomic_DNA"/>
</dbReference>
<feature type="region of interest" description="Disordered" evidence="1">
    <location>
        <begin position="470"/>
        <end position="502"/>
    </location>
</feature>
<dbReference type="SUPFAM" id="SSF54106">
    <property type="entry name" value="LysM domain"/>
    <property type="match status" value="1"/>
</dbReference>
<feature type="compositionally biased region" description="Basic and acidic residues" evidence="1">
    <location>
        <begin position="21"/>
        <end position="44"/>
    </location>
</feature>
<dbReference type="PANTHER" id="PTHR34700">
    <property type="entry name" value="POTASSIUM BINDING PROTEIN KBP"/>
    <property type="match status" value="1"/>
</dbReference>
<reference evidence="4" key="1">
    <citation type="submission" date="2024-05" db="EMBL/GenBank/DDBJ databases">
        <title>Planctomycetes of the genus Singulisphaera possess chitinolytic capabilities.</title>
        <authorList>
            <person name="Ivanova A."/>
        </authorList>
    </citation>
    <scope>NUCLEOTIDE SEQUENCE</scope>
    <source>
        <strain evidence="4">Ch08T</strain>
    </source>
</reference>
<gene>
    <name evidence="4" type="ORF">V5E97_29530</name>
</gene>
<evidence type="ECO:0000256" key="1">
    <source>
        <dbReference type="SAM" id="MobiDB-lite"/>
    </source>
</evidence>
<feature type="region of interest" description="Disordered" evidence="1">
    <location>
        <begin position="89"/>
        <end position="458"/>
    </location>
</feature>
<organism evidence="4">
    <name type="scientific">Singulisphaera sp. Ch08</name>
    <dbReference type="NCBI Taxonomy" id="3120278"/>
    <lineage>
        <taxon>Bacteria</taxon>
        <taxon>Pseudomonadati</taxon>
        <taxon>Planctomycetota</taxon>
        <taxon>Planctomycetia</taxon>
        <taxon>Isosphaerales</taxon>
        <taxon>Isosphaeraceae</taxon>
        <taxon>Singulisphaera</taxon>
    </lineage>
</organism>
<protein>
    <submittedName>
        <fullName evidence="4">LysM peptidoglycan-binding domain-containing protein</fullName>
    </submittedName>
</protein>
<feature type="compositionally biased region" description="Polar residues" evidence="1">
    <location>
        <begin position="263"/>
        <end position="283"/>
    </location>
</feature>
<feature type="region of interest" description="Disordered" evidence="1">
    <location>
        <begin position="1"/>
        <end position="50"/>
    </location>
</feature>
<evidence type="ECO:0000256" key="2">
    <source>
        <dbReference type="SAM" id="Phobius"/>
    </source>
</evidence>
<sequence length="749" mass="76540">MSEHDQLPDAAIAPETELEGEYTHELDPQGDGGDEHAHEQEHAPKKARRMPFALRNAAGVPKWKRETRFGVAALLSFVILVSVLLVNKGTKKGTKPPSMAIASTKAPTSPSSTEPSDESDPVGDKKSKSEKTQAKPKDNTSEPPSETVTPPDSMAPASDKLPPEDSSPPLADTNLQDAGTEAILPAGPDAGVNPPLPPTALGNMSLSGADGADSALPLPATTASPVAADESAKNLPAPPQPAPVPTPASPLDSAPVPAPATVAESNLVPSSEPKPQTPATDLATQAPVPDLAGATEASAPTPDLAGATEAPAPTPNLAGATEAPASTPDLAGATEAPAPTPGLAGATEAPAPMPNLAGATEAPAPTPDLAGATEAPAPTQGLAAANNTPLPDTGASTPAAAPPAQMPDASPPAQAAVPPAPAADPGSELPIPGAAPTLGTGQAGMVVAPTPAETGTPAVRATEGVPDFAPPPSSDDAMAVSTAPPEIKPGEGIPIPNAGKGRSLEEDLPLNGAPATAVAGASLAAGAGAGVVAAKAETETEAAGLDPLTPELHVVQSGENFWTISKYYYSSGRYYMALWKANSRTVSAPDQLMVGQTIVIPPPEALDRKSIDPPGKTSSSSSRTSTPVRRTSRSKPKEEEATNSVEQPTSEVELILPIDNSMISRRSRSEPMEEVDPPPGKRYQTSRPRYRVRAHETLRSIARDTLNDARRADEIYDLNRDILNDDPRNLVEGQILELPEEARVGRDSR</sequence>
<feature type="transmembrane region" description="Helical" evidence="2">
    <location>
        <begin position="69"/>
        <end position="86"/>
    </location>
</feature>
<feature type="compositionally biased region" description="Basic and acidic residues" evidence="1">
    <location>
        <begin position="122"/>
        <end position="140"/>
    </location>
</feature>
<feature type="compositionally biased region" description="Low complexity" evidence="1">
    <location>
        <begin position="141"/>
        <end position="151"/>
    </location>
</feature>
<accession>A0AAU7CBG7</accession>
<evidence type="ECO:0000259" key="3">
    <source>
        <dbReference type="PROSITE" id="PS51782"/>
    </source>
</evidence>
<feature type="compositionally biased region" description="Low complexity" evidence="1">
    <location>
        <begin position="330"/>
        <end position="350"/>
    </location>
</feature>
<dbReference type="InterPro" id="IPR052196">
    <property type="entry name" value="Bact_Kbp"/>
</dbReference>
<dbReference type="PROSITE" id="PS51782">
    <property type="entry name" value="LYSM"/>
    <property type="match status" value="1"/>
</dbReference>
<keyword evidence="2" id="KW-0812">Transmembrane</keyword>
<dbReference type="RefSeq" id="WP_406695186.1">
    <property type="nucleotide sequence ID" value="NZ_CP155447.1"/>
</dbReference>
<evidence type="ECO:0000313" key="4">
    <source>
        <dbReference type="EMBL" id="XBH02443.1"/>
    </source>
</evidence>
<feature type="compositionally biased region" description="Low complexity" evidence="1">
    <location>
        <begin position="617"/>
        <end position="629"/>
    </location>
</feature>
<feature type="region of interest" description="Disordered" evidence="1">
    <location>
        <begin position="603"/>
        <end position="685"/>
    </location>
</feature>
<name>A0AAU7CBG7_9BACT</name>
<keyword evidence="2" id="KW-0472">Membrane</keyword>
<feature type="compositionally biased region" description="Low complexity" evidence="1">
    <location>
        <begin position="406"/>
        <end position="417"/>
    </location>
</feature>
<feature type="compositionally biased region" description="Pro residues" evidence="1">
    <location>
        <begin position="236"/>
        <end position="248"/>
    </location>
</feature>